<feature type="signal peptide" evidence="1">
    <location>
        <begin position="1"/>
        <end position="24"/>
    </location>
</feature>
<comment type="caution">
    <text evidence="2">The sequence shown here is derived from an EMBL/GenBank/DDBJ whole genome shotgun (WGS) entry which is preliminary data.</text>
</comment>
<keyword evidence="1" id="KW-0732">Signal</keyword>
<protein>
    <recommendedName>
        <fullName evidence="4">Reverse transcriptase domain-containing protein</fullName>
    </recommendedName>
</protein>
<reference evidence="2 3" key="1">
    <citation type="submission" date="2020-09" db="EMBL/GenBank/DDBJ databases">
        <title>De no assembly of potato wild relative species, Solanum commersonii.</title>
        <authorList>
            <person name="Cho K."/>
        </authorList>
    </citation>
    <scope>NUCLEOTIDE SEQUENCE [LARGE SCALE GENOMIC DNA]</scope>
    <source>
        <strain evidence="2">LZ3.2</strain>
        <tissue evidence="2">Leaf</tissue>
    </source>
</reference>
<gene>
    <name evidence="2" type="ORF">H5410_063927</name>
</gene>
<keyword evidence="3" id="KW-1185">Reference proteome</keyword>
<evidence type="ECO:0008006" key="4">
    <source>
        <dbReference type="Google" id="ProtNLM"/>
    </source>
</evidence>
<dbReference type="AlphaFoldDB" id="A0A9J5WEJ9"/>
<proteinExistence type="predicted"/>
<sequence>MGLHQGSVLSPFLFALVMDELVYSGGGPMVGDIDDDFTHRIGVAWMKWRLASEFQAIRKFHLDLKVSSLKNACQGDEDVEMDVWAHQSDKIRNEVIRRSGSGLSWWTSRGKRDRWFGHVKSSALHA</sequence>
<evidence type="ECO:0000313" key="3">
    <source>
        <dbReference type="Proteomes" id="UP000824120"/>
    </source>
</evidence>
<name>A0A9J5WEJ9_SOLCO</name>
<dbReference type="Proteomes" id="UP000824120">
    <property type="component" value="Chromosome 12"/>
</dbReference>
<dbReference type="EMBL" id="JACXVP010000012">
    <property type="protein sequence ID" value="KAG5574161.1"/>
    <property type="molecule type" value="Genomic_DNA"/>
</dbReference>
<organism evidence="2 3">
    <name type="scientific">Solanum commersonii</name>
    <name type="common">Commerson's wild potato</name>
    <name type="synonym">Commerson's nightshade</name>
    <dbReference type="NCBI Taxonomy" id="4109"/>
    <lineage>
        <taxon>Eukaryota</taxon>
        <taxon>Viridiplantae</taxon>
        <taxon>Streptophyta</taxon>
        <taxon>Embryophyta</taxon>
        <taxon>Tracheophyta</taxon>
        <taxon>Spermatophyta</taxon>
        <taxon>Magnoliopsida</taxon>
        <taxon>eudicotyledons</taxon>
        <taxon>Gunneridae</taxon>
        <taxon>Pentapetalae</taxon>
        <taxon>asterids</taxon>
        <taxon>lamiids</taxon>
        <taxon>Solanales</taxon>
        <taxon>Solanaceae</taxon>
        <taxon>Solanoideae</taxon>
        <taxon>Solaneae</taxon>
        <taxon>Solanum</taxon>
    </lineage>
</organism>
<feature type="chain" id="PRO_5039913432" description="Reverse transcriptase domain-containing protein" evidence="1">
    <location>
        <begin position="25"/>
        <end position="126"/>
    </location>
</feature>
<evidence type="ECO:0000313" key="2">
    <source>
        <dbReference type="EMBL" id="KAG5574161.1"/>
    </source>
</evidence>
<accession>A0A9J5WEJ9</accession>
<evidence type="ECO:0000256" key="1">
    <source>
        <dbReference type="SAM" id="SignalP"/>
    </source>
</evidence>
<dbReference type="PANTHER" id="PTHR46238">
    <property type="entry name" value="REVERSE TRANSCRIPTASE DOMAIN-CONTAINING PROTEIN"/>
    <property type="match status" value="1"/>
</dbReference>
<dbReference type="PANTHER" id="PTHR46238:SF8">
    <property type="entry name" value="ENDONUCLEASE_EXONUCLEASE_PHOSPHATASE DOMAIN-CONTAINING PROTEIN"/>
    <property type="match status" value="1"/>
</dbReference>